<dbReference type="InterPro" id="IPR042219">
    <property type="entry name" value="AAA_lid_11_sf"/>
</dbReference>
<keyword evidence="10" id="KW-0505">Motor protein</keyword>
<evidence type="ECO:0000256" key="6">
    <source>
        <dbReference type="ARBA" id="ARBA00022840"/>
    </source>
</evidence>
<keyword evidence="6" id="KW-0067">ATP-binding</keyword>
<dbReference type="Gene3D" id="1.10.8.1220">
    <property type="match status" value="1"/>
</dbReference>
<keyword evidence="3" id="KW-0963">Cytoplasm</keyword>
<keyword evidence="4" id="KW-0493">Microtubule</keyword>
<keyword evidence="12" id="KW-0966">Cell projection</keyword>
<evidence type="ECO:0000256" key="11">
    <source>
        <dbReference type="ARBA" id="ARBA00023212"/>
    </source>
</evidence>
<keyword evidence="11" id="KW-0206">Cytoskeleton</keyword>
<dbReference type="GO" id="GO:0005874">
    <property type="term" value="C:microtubule"/>
    <property type="evidence" value="ECO:0007669"/>
    <property type="project" value="UniProtKB-KW"/>
</dbReference>
<protein>
    <recommendedName>
        <fullName evidence="20">Dynein heavy chain 2, axonemal</fullName>
    </recommendedName>
</protein>
<dbReference type="InterPro" id="IPR024743">
    <property type="entry name" value="Dynein_HC_stalk"/>
</dbReference>
<evidence type="ECO:0000256" key="5">
    <source>
        <dbReference type="ARBA" id="ARBA00022741"/>
    </source>
</evidence>
<feature type="domain" description="Dynein heavy chain ATP-binding dynein motor region" evidence="16">
    <location>
        <begin position="260"/>
        <end position="326"/>
    </location>
</feature>
<dbReference type="InterPro" id="IPR026983">
    <property type="entry name" value="DHC"/>
</dbReference>
<dbReference type="GO" id="GO:0051959">
    <property type="term" value="F:dynein light intermediate chain binding"/>
    <property type="evidence" value="ECO:0007669"/>
    <property type="project" value="InterPro"/>
</dbReference>
<organism evidence="18 19">
    <name type="scientific">Rotaria magnacalcarata</name>
    <dbReference type="NCBI Taxonomy" id="392030"/>
    <lineage>
        <taxon>Eukaryota</taxon>
        <taxon>Metazoa</taxon>
        <taxon>Spiralia</taxon>
        <taxon>Gnathifera</taxon>
        <taxon>Rotifera</taxon>
        <taxon>Eurotatoria</taxon>
        <taxon>Bdelloidea</taxon>
        <taxon>Philodinida</taxon>
        <taxon>Philodinidae</taxon>
        <taxon>Rotaria</taxon>
    </lineage>
</organism>
<dbReference type="GO" id="GO:0007018">
    <property type="term" value="P:microtubule-based movement"/>
    <property type="evidence" value="ECO:0007669"/>
    <property type="project" value="InterPro"/>
</dbReference>
<dbReference type="GO" id="GO:0045505">
    <property type="term" value="F:dynein intermediate chain binding"/>
    <property type="evidence" value="ECO:0007669"/>
    <property type="project" value="InterPro"/>
</dbReference>
<dbReference type="InterPro" id="IPR004273">
    <property type="entry name" value="Dynein_heavy_D6_P-loop"/>
</dbReference>
<dbReference type="Proteomes" id="UP000681720">
    <property type="component" value="Unassembled WGS sequence"/>
</dbReference>
<dbReference type="Gene3D" id="6.10.140.1060">
    <property type="match status" value="1"/>
</dbReference>
<keyword evidence="9" id="KW-0969">Cilium</keyword>
<feature type="non-terminal residue" evidence="18">
    <location>
        <position position="1"/>
    </location>
</feature>
<feature type="domain" description="Dynein heavy chain coiled coil stalk" evidence="15">
    <location>
        <begin position="2"/>
        <end position="204"/>
    </location>
</feature>
<dbReference type="InterPro" id="IPR027417">
    <property type="entry name" value="P-loop_NTPase"/>
</dbReference>
<dbReference type="Gene3D" id="1.10.8.720">
    <property type="entry name" value="Region D6 of dynein motor"/>
    <property type="match status" value="1"/>
</dbReference>
<dbReference type="Pfam" id="PF03028">
    <property type="entry name" value="Dynein_heavy"/>
    <property type="match status" value="1"/>
</dbReference>
<dbReference type="FunFam" id="3.40.50.300:FF:000153">
    <property type="entry name" value="Dynein axonemal heavy chain 1"/>
    <property type="match status" value="1"/>
</dbReference>
<evidence type="ECO:0000313" key="18">
    <source>
        <dbReference type="EMBL" id="CAF4094574.1"/>
    </source>
</evidence>
<sequence length="897" mass="105224">GKEDTWEEAKKDLANVDFIKTLIKFPKDDITDRTLRRMQPFINDMELVPEKLKTVSSAATALCTWIRAIESYARVYRIVQPKKDRYQKALFELNEKQNLLEQSKNELLNIQTNIEKLRLDYESKLKEKDVLQRNADETAMFLDRATKLLDGVAEKRTIWDTTSNELKENLDNLLGNSLLACAFLSYMGPFLSNYRDEIIHQIWEEELTRNDIRFKTDFNFAKFMTTSSVIRQWNIQGLPRDNFSTENAILATHTFSYPLCIVVRKEKPDLENSKDNCIVNISNKHKEKEILEEQFLRLLSETEGSLLENVKVFQALDLSKQSQNDINETLKINEDLEIKIDLMRDNYRSVAQRAAILFFVLQDLTSIDPMYQYSLDAYIQLFVLSIEKSPRSLKLNERIEKLNDYHTYTVYKYGCRSIFERHKLLFSFHICTKLMDAENRINHDEYQFLIRAHTLTIDRETQFPNPFPMWLNEIRWDEMSELIRLPDYRFLRDSFDQFPKDWKEWYTSEDAEKTPLPGTIDSLITEFGRMLIVRCLRPDRITHCVLNFVTLNIGSKFVEPPILQLNSILEESNKRSPLIFLLSPGVDPAPKLQQLAEDKMMAQSRYFTLSLGQGQAPRARKLLEAGMKKGHWVFLANCHLSISWLSELEKIVEQLQTVAVHNDFRLWLSSSPTNDFPISILQIGLKITNESQKGIKANMKRLYELITPEQFQRVKQDEKYRKLLFTLAFFHSIVIERKKFLQLGWNIHYTFNDSDFQISENLLAIYLDTHDKIPFEALKYLIAIVIYGGHCTDEWDMRLLNTYIDSYIRNEVVEVMYYKLSSLAYYYMPRDGTFKLYKDFINAMPTTDHPEAFGQHPNADIASQIQESKTLFDTLLTVLPQNTSATVEKEVENEVNK</sequence>
<dbReference type="GO" id="GO:0005930">
    <property type="term" value="C:axoneme"/>
    <property type="evidence" value="ECO:0007669"/>
    <property type="project" value="UniProtKB-SubCell"/>
</dbReference>
<reference evidence="18" key="1">
    <citation type="submission" date="2021-02" db="EMBL/GenBank/DDBJ databases">
        <authorList>
            <person name="Nowell W R."/>
        </authorList>
    </citation>
    <scope>NUCLEOTIDE SEQUENCE</scope>
</reference>
<evidence type="ECO:0008006" key="20">
    <source>
        <dbReference type="Google" id="ProtNLM"/>
    </source>
</evidence>
<comment type="similarity">
    <text evidence="2">Belongs to the dynein heavy chain family.</text>
</comment>
<evidence type="ECO:0000256" key="3">
    <source>
        <dbReference type="ARBA" id="ARBA00022490"/>
    </source>
</evidence>
<feature type="domain" description="Dynein heavy chain region D6 P-loop" evidence="14">
    <location>
        <begin position="574"/>
        <end position="688"/>
    </location>
</feature>
<dbReference type="GO" id="GO:0030286">
    <property type="term" value="C:dynein complex"/>
    <property type="evidence" value="ECO:0007669"/>
    <property type="project" value="UniProtKB-KW"/>
</dbReference>
<proteinExistence type="inferred from homology"/>
<evidence type="ECO:0000313" key="19">
    <source>
        <dbReference type="Proteomes" id="UP000681720"/>
    </source>
</evidence>
<dbReference type="InterPro" id="IPR035706">
    <property type="entry name" value="AAA_9"/>
</dbReference>
<accession>A0A8S2Q8H8</accession>
<feature type="domain" description="Dynein heavy chain AAA lid" evidence="17">
    <location>
        <begin position="720"/>
        <end position="859"/>
    </location>
</feature>
<dbReference type="EMBL" id="CAJOBJ010007774">
    <property type="protein sequence ID" value="CAF4094574.1"/>
    <property type="molecule type" value="Genomic_DNA"/>
</dbReference>
<dbReference type="Pfam" id="PF12777">
    <property type="entry name" value="MT"/>
    <property type="match status" value="1"/>
</dbReference>
<comment type="caution">
    <text evidence="18">The sequence shown here is derived from an EMBL/GenBank/DDBJ whole genome shotgun (WGS) entry which is preliminary data.</text>
</comment>
<name>A0A8S2Q8H8_9BILA</name>
<dbReference type="Pfam" id="PF18198">
    <property type="entry name" value="AAA_lid_11"/>
    <property type="match status" value="1"/>
</dbReference>
<dbReference type="Gene3D" id="1.20.920.20">
    <property type="match status" value="1"/>
</dbReference>
<keyword evidence="8 13" id="KW-0175">Coiled coil</keyword>
<evidence type="ECO:0000256" key="7">
    <source>
        <dbReference type="ARBA" id="ARBA00023017"/>
    </source>
</evidence>
<dbReference type="PANTHER" id="PTHR22878:SF70">
    <property type="entry name" value="DYNEIN HEAVY CHAIN 2, AXONEMAL"/>
    <property type="match status" value="1"/>
</dbReference>
<evidence type="ECO:0000256" key="10">
    <source>
        <dbReference type="ARBA" id="ARBA00023175"/>
    </source>
</evidence>
<dbReference type="AlphaFoldDB" id="A0A8S2Q8H8"/>
<dbReference type="PANTHER" id="PTHR22878">
    <property type="entry name" value="DYNEIN HEAVY CHAIN 6, AXONEMAL-LIKE-RELATED"/>
    <property type="match status" value="1"/>
</dbReference>
<dbReference type="Pfam" id="PF12781">
    <property type="entry name" value="AAA_9"/>
    <property type="match status" value="1"/>
</dbReference>
<dbReference type="GO" id="GO:0008569">
    <property type="term" value="F:minus-end-directed microtubule motor activity"/>
    <property type="evidence" value="ECO:0007669"/>
    <property type="project" value="InterPro"/>
</dbReference>
<evidence type="ECO:0000259" key="14">
    <source>
        <dbReference type="Pfam" id="PF03028"/>
    </source>
</evidence>
<evidence type="ECO:0000259" key="17">
    <source>
        <dbReference type="Pfam" id="PF18198"/>
    </source>
</evidence>
<keyword evidence="7" id="KW-0243">Dynein</keyword>
<gene>
    <name evidence="18" type="ORF">GIL414_LOCUS16790</name>
</gene>
<evidence type="ECO:0000256" key="12">
    <source>
        <dbReference type="ARBA" id="ARBA00023273"/>
    </source>
</evidence>
<evidence type="ECO:0000259" key="15">
    <source>
        <dbReference type="Pfam" id="PF12777"/>
    </source>
</evidence>
<dbReference type="FunFam" id="1.10.8.1220:FF:000001">
    <property type="entry name" value="Dynein axonemal heavy chain 5"/>
    <property type="match status" value="1"/>
</dbReference>
<evidence type="ECO:0000256" key="2">
    <source>
        <dbReference type="ARBA" id="ARBA00008887"/>
    </source>
</evidence>
<dbReference type="Gene3D" id="3.40.50.300">
    <property type="entry name" value="P-loop containing nucleotide triphosphate hydrolases"/>
    <property type="match status" value="1"/>
</dbReference>
<evidence type="ECO:0000259" key="16">
    <source>
        <dbReference type="Pfam" id="PF12781"/>
    </source>
</evidence>
<evidence type="ECO:0000256" key="8">
    <source>
        <dbReference type="ARBA" id="ARBA00023054"/>
    </source>
</evidence>
<evidence type="ECO:0000256" key="9">
    <source>
        <dbReference type="ARBA" id="ARBA00023069"/>
    </source>
</evidence>
<evidence type="ECO:0000256" key="1">
    <source>
        <dbReference type="ARBA" id="ARBA00004430"/>
    </source>
</evidence>
<evidence type="ECO:0000256" key="4">
    <source>
        <dbReference type="ARBA" id="ARBA00022701"/>
    </source>
</evidence>
<keyword evidence="5" id="KW-0547">Nucleotide-binding</keyword>
<dbReference type="GO" id="GO:0005524">
    <property type="term" value="F:ATP binding"/>
    <property type="evidence" value="ECO:0007669"/>
    <property type="project" value="UniProtKB-KW"/>
</dbReference>
<dbReference type="InterPro" id="IPR041658">
    <property type="entry name" value="AAA_lid_11"/>
</dbReference>
<feature type="coiled-coil region" evidence="13">
    <location>
        <begin position="326"/>
        <end position="353"/>
    </location>
</feature>
<feature type="coiled-coil region" evidence="13">
    <location>
        <begin position="86"/>
        <end position="134"/>
    </location>
</feature>
<comment type="subcellular location">
    <subcellularLocation>
        <location evidence="1">Cytoplasm</location>
        <location evidence="1">Cytoskeleton</location>
        <location evidence="1">Cilium axoneme</location>
    </subcellularLocation>
</comment>
<evidence type="ECO:0000256" key="13">
    <source>
        <dbReference type="SAM" id="Coils"/>
    </source>
</evidence>